<dbReference type="Pfam" id="PF02080">
    <property type="entry name" value="TrkA_C"/>
    <property type="match status" value="1"/>
</dbReference>
<evidence type="ECO:0000256" key="7">
    <source>
        <dbReference type="SAM" id="Phobius"/>
    </source>
</evidence>
<evidence type="ECO:0000256" key="6">
    <source>
        <dbReference type="ARBA" id="ARBA00023136"/>
    </source>
</evidence>
<dbReference type="InterPro" id="IPR036721">
    <property type="entry name" value="RCK_C_sf"/>
</dbReference>
<dbReference type="InterPro" id="IPR036291">
    <property type="entry name" value="NAD(P)-bd_dom_sf"/>
</dbReference>
<dbReference type="InterPro" id="IPR006153">
    <property type="entry name" value="Cation/H_exchanger_TM"/>
</dbReference>
<evidence type="ECO:0000256" key="5">
    <source>
        <dbReference type="ARBA" id="ARBA00022989"/>
    </source>
</evidence>
<evidence type="ECO:0000256" key="4">
    <source>
        <dbReference type="ARBA" id="ARBA00022692"/>
    </source>
</evidence>
<evidence type="ECO:0000256" key="3">
    <source>
        <dbReference type="ARBA" id="ARBA00022448"/>
    </source>
</evidence>
<dbReference type="InterPro" id="IPR006037">
    <property type="entry name" value="RCK_C"/>
</dbReference>
<dbReference type="PROSITE" id="PS51202">
    <property type="entry name" value="RCK_C"/>
    <property type="match status" value="1"/>
</dbReference>
<dbReference type="SUPFAM" id="SSF116726">
    <property type="entry name" value="TrkA C-terminal domain-like"/>
    <property type="match status" value="1"/>
</dbReference>
<dbReference type="InterPro" id="IPR003148">
    <property type="entry name" value="RCK_N"/>
</dbReference>
<dbReference type="PROSITE" id="PS51201">
    <property type="entry name" value="RCK_N"/>
    <property type="match status" value="1"/>
</dbReference>
<dbReference type="Pfam" id="PF02254">
    <property type="entry name" value="TrkA_N"/>
    <property type="match status" value="1"/>
</dbReference>
<feature type="transmembrane region" description="Helical" evidence="7">
    <location>
        <begin position="31"/>
        <end position="50"/>
    </location>
</feature>
<dbReference type="Gene3D" id="1.20.1530.20">
    <property type="match status" value="1"/>
</dbReference>
<dbReference type="PANTHER" id="PTHR42751:SF3">
    <property type="entry name" value="SODIUM_GLUTAMATE SYMPORTER"/>
    <property type="match status" value="1"/>
</dbReference>
<dbReference type="SUPFAM" id="SSF51735">
    <property type="entry name" value="NAD(P)-binding Rossmann-fold domains"/>
    <property type="match status" value="1"/>
</dbReference>
<dbReference type="GO" id="GO:0015297">
    <property type="term" value="F:antiporter activity"/>
    <property type="evidence" value="ECO:0007669"/>
    <property type="project" value="InterPro"/>
</dbReference>
<dbReference type="PANTHER" id="PTHR42751">
    <property type="entry name" value="SODIUM/HYDROGEN EXCHANGER FAMILY/TRKA DOMAIN PROTEIN"/>
    <property type="match status" value="1"/>
</dbReference>
<dbReference type="Pfam" id="PF00999">
    <property type="entry name" value="Na_H_Exchanger"/>
    <property type="match status" value="1"/>
</dbReference>
<feature type="transmembrane region" description="Helical" evidence="7">
    <location>
        <begin position="56"/>
        <end position="73"/>
    </location>
</feature>
<dbReference type="Proteomes" id="UP001197609">
    <property type="component" value="Unassembled WGS sequence"/>
</dbReference>
<feature type="transmembrane region" description="Helical" evidence="7">
    <location>
        <begin position="296"/>
        <end position="318"/>
    </location>
</feature>
<dbReference type="AlphaFoldDB" id="A0AAJ1AIA1"/>
<dbReference type="Gene3D" id="3.40.50.720">
    <property type="entry name" value="NAD(P)-binding Rossmann-like Domain"/>
    <property type="match status" value="1"/>
</dbReference>
<feature type="transmembrane region" description="Helical" evidence="7">
    <location>
        <begin position="271"/>
        <end position="290"/>
    </location>
</feature>
<evidence type="ECO:0000313" key="10">
    <source>
        <dbReference type="EMBL" id="MBZ0158672.1"/>
    </source>
</evidence>
<evidence type="ECO:0000313" key="11">
    <source>
        <dbReference type="Proteomes" id="UP001197609"/>
    </source>
</evidence>
<evidence type="ECO:0000259" key="8">
    <source>
        <dbReference type="PROSITE" id="PS51201"/>
    </source>
</evidence>
<keyword evidence="6 7" id="KW-0472">Membrane</keyword>
<name>A0AAJ1AIA1_9BACT</name>
<feature type="transmembrane region" description="Helical" evidence="7">
    <location>
        <begin position="6"/>
        <end position="24"/>
    </location>
</feature>
<dbReference type="Gene3D" id="3.30.70.1450">
    <property type="entry name" value="Regulator of K+ conductance, C-terminal domain"/>
    <property type="match status" value="1"/>
</dbReference>
<comment type="similarity">
    <text evidence="2">Belongs to the monovalent cation:proton antiporter 2 (CPA2) transporter (TC 2.A.37) family.</text>
</comment>
<comment type="caution">
    <text evidence="10">The sequence shown here is derived from an EMBL/GenBank/DDBJ whole genome shotgun (WGS) entry which is preliminary data.</text>
</comment>
<feature type="domain" description="RCK C-terminal" evidence="9">
    <location>
        <begin position="580"/>
        <end position="664"/>
    </location>
</feature>
<feature type="transmembrane region" description="Helical" evidence="7">
    <location>
        <begin position="215"/>
        <end position="233"/>
    </location>
</feature>
<keyword evidence="4 7" id="KW-0812">Transmembrane</keyword>
<evidence type="ECO:0000259" key="9">
    <source>
        <dbReference type="PROSITE" id="PS51202"/>
    </source>
</evidence>
<dbReference type="GO" id="GO:0006813">
    <property type="term" value="P:potassium ion transport"/>
    <property type="evidence" value="ECO:0007669"/>
    <property type="project" value="InterPro"/>
</dbReference>
<evidence type="ECO:0000256" key="1">
    <source>
        <dbReference type="ARBA" id="ARBA00004141"/>
    </source>
</evidence>
<accession>A0AAJ1AIA1</accession>
<gene>
    <name evidence="10" type="ORF">K8G79_00745</name>
</gene>
<feature type="transmembrane region" description="Helical" evidence="7">
    <location>
        <begin position="148"/>
        <end position="169"/>
    </location>
</feature>
<keyword evidence="5 7" id="KW-1133">Transmembrane helix</keyword>
<dbReference type="GO" id="GO:0016020">
    <property type="term" value="C:membrane"/>
    <property type="evidence" value="ECO:0007669"/>
    <property type="project" value="UniProtKB-SubCell"/>
</dbReference>
<feature type="transmembrane region" description="Helical" evidence="7">
    <location>
        <begin position="356"/>
        <end position="375"/>
    </location>
</feature>
<proteinExistence type="inferred from homology"/>
<dbReference type="InterPro" id="IPR038770">
    <property type="entry name" value="Na+/solute_symporter_sf"/>
</dbReference>
<feature type="domain" description="RCK N-terminal" evidence="8">
    <location>
        <begin position="414"/>
        <end position="531"/>
    </location>
</feature>
<keyword evidence="3" id="KW-0813">Transport</keyword>
<dbReference type="GO" id="GO:1902600">
    <property type="term" value="P:proton transmembrane transport"/>
    <property type="evidence" value="ECO:0007669"/>
    <property type="project" value="InterPro"/>
</dbReference>
<feature type="transmembrane region" description="Helical" evidence="7">
    <location>
        <begin position="181"/>
        <end position="203"/>
    </location>
</feature>
<feature type="transmembrane region" description="Helical" evidence="7">
    <location>
        <begin position="325"/>
        <end position="344"/>
    </location>
</feature>
<evidence type="ECO:0000256" key="2">
    <source>
        <dbReference type="ARBA" id="ARBA00005551"/>
    </source>
</evidence>
<feature type="transmembrane region" description="Helical" evidence="7">
    <location>
        <begin position="115"/>
        <end position="136"/>
    </location>
</feature>
<sequence>MPGHEVVSDLLAIFAISIAVVFLFQKVRLPSIAGFLVVGALVGPYGLNLISDLDQVRVVAEIGVVALLFTIGVEFSLGQLIASRGLLLVAGHLQVISVVMLVAVIATVWDIPFRQAIFWGCLLSLSSTAIVLKAMGERGESDTLHGRATIGILIFQDLAVVPMMLFIPLLAQSNNQGLGRLLITLIVSTILVVMIFVTARWLVPRLLEQIVRTQIRELFLLTIIVLCLGIAWITSLVGLSLALGAFLAGLIISESRYGHQAIAEVIPFRDSFTSLFFVSVGMLMDVRILLNHPILIPGLVVAILAGKFLAGSASVFAIGFPPRAALLSGFALAQVGEFAFILAGEGWAAGLLAEESYQVFLAVSVLTMAATPFLIEGAPRIARRAEALQRLRHWLPRRTTVQIAAAGAHRLTIQDHVIVVGYGVNGRNLSRVLADTGIPYVVVELHGEIVRREAKKGVPIIYGDATHSAVLRHVCIGQAKVLVVAVSDPFAARRVVRLARSINSGIHIIVRTRYLKAIDELLQLGADEVVPEEFETSIEIFALVLRTYKMPQDLIVEKAEQIRREGYELLRRGKLPRLAHHLRSGTLTDVQVESVTIGEDSPAAGKTIGQVSTRARTGASIIAVLRSGRTISHPSEKMHLEPGDVVVLLGTQEQIQRASALLIDHGAV</sequence>
<dbReference type="EMBL" id="JAIOIU010000012">
    <property type="protein sequence ID" value="MBZ0158672.1"/>
    <property type="molecule type" value="Genomic_DNA"/>
</dbReference>
<dbReference type="GO" id="GO:0008324">
    <property type="term" value="F:monoatomic cation transmembrane transporter activity"/>
    <property type="evidence" value="ECO:0007669"/>
    <property type="project" value="InterPro"/>
</dbReference>
<protein>
    <submittedName>
        <fullName evidence="10">Cation:proton antiporter</fullName>
    </submittedName>
</protein>
<reference evidence="10 11" key="1">
    <citation type="journal article" date="2021" name="bioRxiv">
        <title>Unraveling nitrogen, sulfur and carbon metabolic pathways and microbial community transcriptional responses to substrate deprivation and toxicity stresses in a bioreactor mimicking anoxic brackish coastal sediment conditions.</title>
        <authorList>
            <person name="Martins P.D."/>
            <person name="Echeveste M.J."/>
            <person name="Arshad A."/>
            <person name="Kurth J."/>
            <person name="Ouboter H."/>
            <person name="Jetten M.S.M."/>
            <person name="Welte C.U."/>
        </authorList>
    </citation>
    <scope>NUCLEOTIDE SEQUENCE [LARGE SCALE GENOMIC DNA]</scope>
    <source>
        <strain evidence="10">MAG_38</strain>
    </source>
</reference>
<feature type="transmembrane region" description="Helical" evidence="7">
    <location>
        <begin position="85"/>
        <end position="109"/>
    </location>
</feature>
<comment type="subcellular location">
    <subcellularLocation>
        <location evidence="1">Membrane</location>
        <topology evidence="1">Multi-pass membrane protein</topology>
    </subcellularLocation>
</comment>
<organism evidence="10 11">
    <name type="scientific">Candidatus Methylomirabilis tolerans</name>
    <dbReference type="NCBI Taxonomy" id="3123416"/>
    <lineage>
        <taxon>Bacteria</taxon>
        <taxon>Candidatus Methylomirabilota</taxon>
        <taxon>Candidatus Methylomirabilia</taxon>
        <taxon>Candidatus Methylomirabilales</taxon>
        <taxon>Candidatus Methylomirabilaceae</taxon>
        <taxon>Candidatus Methylomirabilis</taxon>
    </lineage>
</organism>